<dbReference type="EMBL" id="CYYC01000009">
    <property type="protein sequence ID" value="CUM91035.1"/>
    <property type="molecule type" value="Genomic_DNA"/>
</dbReference>
<proteinExistence type="predicted"/>
<dbReference type="Proteomes" id="UP000095390">
    <property type="component" value="Unassembled WGS sequence"/>
</dbReference>
<evidence type="ECO:0000313" key="2">
    <source>
        <dbReference type="EMBL" id="RHK41810.1"/>
    </source>
</evidence>
<accession>A0A173SN21</accession>
<dbReference type="Proteomes" id="UP000283700">
    <property type="component" value="Unassembled WGS sequence"/>
</dbReference>
<dbReference type="OrthoDB" id="1908495at2"/>
<sequence length="184" mass="20653">MKKKIAVLFPGIGYTCDKPLLYYTGKLAVARGYKLVKVEYGNFPSGIKENKEKMEEAFRCGLEQAEKILQDICWEEYEDILFVSKSIGTVISSAFARRHQLSAKNILFTPLQQTFLFADGNGIVFHGTADPWADTKDITEGCKKLNLPLILTDEGNHSLETGDTLKDLENLQQIIGLLFNSLDK</sequence>
<dbReference type="Proteomes" id="UP000283497">
    <property type="component" value="Unassembled WGS sequence"/>
</dbReference>
<dbReference type="InterPro" id="IPR029058">
    <property type="entry name" value="AB_hydrolase_fold"/>
</dbReference>
<keyword evidence="2" id="KW-0378">Hydrolase</keyword>
<dbReference type="EMBL" id="QRNJ01000003">
    <property type="protein sequence ID" value="RHK41810.1"/>
    <property type="molecule type" value="Genomic_DNA"/>
</dbReference>
<reference evidence="1 4" key="1">
    <citation type="submission" date="2015-09" db="EMBL/GenBank/DDBJ databases">
        <authorList>
            <consortium name="Pathogen Informatics"/>
        </authorList>
    </citation>
    <scope>NUCLEOTIDE SEQUENCE [LARGE SCALE GENOMIC DNA]</scope>
    <source>
        <strain evidence="1 4">2789STDY5834966</strain>
    </source>
</reference>
<dbReference type="AlphaFoldDB" id="A0A173SN21"/>
<gene>
    <name evidence="2" type="ORF">DW068_01690</name>
    <name evidence="3" type="ORF">DWZ29_04970</name>
    <name evidence="1" type="ORF">ERS852578_01029</name>
</gene>
<dbReference type="Gene3D" id="3.40.50.1820">
    <property type="entry name" value="alpha/beta hydrolase"/>
    <property type="match status" value="1"/>
</dbReference>
<reference evidence="5 6" key="2">
    <citation type="submission" date="2018-08" db="EMBL/GenBank/DDBJ databases">
        <title>A genome reference for cultivated species of the human gut microbiota.</title>
        <authorList>
            <person name="Zou Y."/>
            <person name="Xue W."/>
            <person name="Luo G."/>
        </authorList>
    </citation>
    <scope>NUCLEOTIDE SEQUENCE [LARGE SCALE GENOMIC DNA]</scope>
    <source>
        <strain evidence="3 6">AF31-17AC</strain>
        <strain evidence="2 5">AF45-14BH</strain>
    </source>
</reference>
<evidence type="ECO:0000313" key="6">
    <source>
        <dbReference type="Proteomes" id="UP000283700"/>
    </source>
</evidence>
<name>A0A173SN21_9FIRM</name>
<protein>
    <submittedName>
        <fullName evidence="2">Alpha/beta hydrolase</fullName>
    </submittedName>
</protein>
<dbReference type="RefSeq" id="WP_005349766.1">
    <property type="nucleotide sequence ID" value="NZ_CAKXER010000034.1"/>
</dbReference>
<dbReference type="GeneID" id="75049855"/>
<evidence type="ECO:0000313" key="1">
    <source>
        <dbReference type="EMBL" id="CUM91035.1"/>
    </source>
</evidence>
<evidence type="ECO:0000313" key="3">
    <source>
        <dbReference type="EMBL" id="RHN15333.1"/>
    </source>
</evidence>
<evidence type="ECO:0000313" key="4">
    <source>
        <dbReference type="Proteomes" id="UP000095390"/>
    </source>
</evidence>
<organism evidence="1 4">
    <name type="scientific">Anaerobutyricum hallii</name>
    <dbReference type="NCBI Taxonomy" id="39488"/>
    <lineage>
        <taxon>Bacteria</taxon>
        <taxon>Bacillati</taxon>
        <taxon>Bacillota</taxon>
        <taxon>Clostridia</taxon>
        <taxon>Lachnospirales</taxon>
        <taxon>Lachnospiraceae</taxon>
        <taxon>Anaerobutyricum</taxon>
    </lineage>
</organism>
<evidence type="ECO:0000313" key="5">
    <source>
        <dbReference type="Proteomes" id="UP000283497"/>
    </source>
</evidence>
<dbReference type="EMBL" id="QRQO01000009">
    <property type="protein sequence ID" value="RHN15333.1"/>
    <property type="molecule type" value="Genomic_DNA"/>
</dbReference>
<dbReference type="GO" id="GO:0016787">
    <property type="term" value="F:hydrolase activity"/>
    <property type="evidence" value="ECO:0007669"/>
    <property type="project" value="UniProtKB-KW"/>
</dbReference>